<dbReference type="STRING" id="210143.A0A1R3JCU8"/>
<evidence type="ECO:0000259" key="6">
    <source>
        <dbReference type="Pfam" id="PF14363"/>
    </source>
</evidence>
<evidence type="ECO:0000256" key="3">
    <source>
        <dbReference type="ARBA" id="ARBA00022840"/>
    </source>
</evidence>
<comment type="cofactor">
    <cofactor evidence="1">
        <name>Mg(2+)</name>
        <dbReference type="ChEBI" id="CHEBI:18420"/>
    </cofactor>
</comment>
<evidence type="ECO:0000313" key="8">
    <source>
        <dbReference type="Proteomes" id="UP000188268"/>
    </source>
</evidence>
<dbReference type="InterPro" id="IPR025753">
    <property type="entry name" value="AAA_N_dom"/>
</dbReference>
<dbReference type="GO" id="GO:0005524">
    <property type="term" value="F:ATP binding"/>
    <property type="evidence" value="ECO:0007669"/>
    <property type="project" value="UniProtKB-KW"/>
</dbReference>
<dbReference type="SUPFAM" id="SSF52540">
    <property type="entry name" value="P-loop containing nucleoside triphosphate hydrolases"/>
    <property type="match status" value="1"/>
</dbReference>
<dbReference type="InterPro" id="IPR027417">
    <property type="entry name" value="P-loop_NTPase"/>
</dbReference>
<organism evidence="7 8">
    <name type="scientific">Corchorus capsularis</name>
    <name type="common">Jute</name>
    <dbReference type="NCBI Taxonomy" id="210143"/>
    <lineage>
        <taxon>Eukaryota</taxon>
        <taxon>Viridiplantae</taxon>
        <taxon>Streptophyta</taxon>
        <taxon>Embryophyta</taxon>
        <taxon>Tracheophyta</taxon>
        <taxon>Spermatophyta</taxon>
        <taxon>Magnoliopsida</taxon>
        <taxon>eudicotyledons</taxon>
        <taxon>Gunneridae</taxon>
        <taxon>Pentapetalae</taxon>
        <taxon>rosids</taxon>
        <taxon>malvids</taxon>
        <taxon>Malvales</taxon>
        <taxon>Malvaceae</taxon>
        <taxon>Grewioideae</taxon>
        <taxon>Apeibeae</taxon>
        <taxon>Corchorus</taxon>
    </lineage>
</organism>
<comment type="caution">
    <text evidence="7">The sequence shown here is derived from an EMBL/GenBank/DDBJ whole genome shotgun (WGS) entry which is preliminary data.</text>
</comment>
<evidence type="ECO:0000256" key="1">
    <source>
        <dbReference type="ARBA" id="ARBA00001946"/>
    </source>
</evidence>
<dbReference type="InterPro" id="IPR003959">
    <property type="entry name" value="ATPase_AAA_core"/>
</dbReference>
<keyword evidence="2" id="KW-0378">Hydrolase</keyword>
<dbReference type="Pfam" id="PF00004">
    <property type="entry name" value="AAA"/>
    <property type="match status" value="1"/>
</dbReference>
<dbReference type="Gene3D" id="3.40.50.300">
    <property type="entry name" value="P-loop containing nucleotide triphosphate hydrolases"/>
    <property type="match status" value="1"/>
</dbReference>
<proteinExistence type="predicted"/>
<keyword evidence="4" id="KW-0460">Magnesium</keyword>
<dbReference type="EMBL" id="AWWV01008165">
    <property type="protein sequence ID" value="OMO92665.1"/>
    <property type="molecule type" value="Genomic_DNA"/>
</dbReference>
<evidence type="ECO:0000256" key="4">
    <source>
        <dbReference type="ARBA" id="ARBA00022842"/>
    </source>
</evidence>
<sequence>MLGGYQEKIISLLLIYTTIERLVSNSLGEFIGKLVNRLKNYLNPRVAICFNEFTTGLYKRSYVFTSIESYLSPKSASVGTKLRAESYKKGEPLVYSADYQEIIEDEFEGVKVTWWKGTDDGGSWNCAPLEHPATFDTFAMDSKRKEEIVTDLIGFSQGKEYYAKIGKPWKRGYLLYGPPGTGKSTMIAAMANLLGYDIYDLELSTVKNNGELKSLLISTSPKAIIVVEDIDCSAHLTRNRASIHEEYDDENKNENTKSKPTLSGFLNLVDGVWSACGGERIIVFTTNHIDKLDLDSERKNGCSS</sequence>
<dbReference type="PANTHER" id="PTHR23070">
    <property type="entry name" value="BCS1 AAA-TYPE ATPASE"/>
    <property type="match status" value="1"/>
</dbReference>
<protein>
    <submittedName>
        <fullName evidence="7">ATPase, AAA-type, core</fullName>
    </submittedName>
</protein>
<keyword evidence="3" id="KW-0547">Nucleotide-binding</keyword>
<keyword evidence="8" id="KW-1185">Reference proteome</keyword>
<dbReference type="OrthoDB" id="10251412at2759"/>
<dbReference type="GO" id="GO:0016887">
    <property type="term" value="F:ATP hydrolysis activity"/>
    <property type="evidence" value="ECO:0007669"/>
    <property type="project" value="InterPro"/>
</dbReference>
<dbReference type="Pfam" id="PF14363">
    <property type="entry name" value="AAA_assoc"/>
    <property type="match status" value="1"/>
</dbReference>
<feature type="domain" description="ATPase AAA-type core" evidence="5">
    <location>
        <begin position="173"/>
        <end position="293"/>
    </location>
</feature>
<dbReference type="InterPro" id="IPR050747">
    <property type="entry name" value="Mitochondrial_chaperone_BCS1"/>
</dbReference>
<reference evidence="7 8" key="1">
    <citation type="submission" date="2013-09" db="EMBL/GenBank/DDBJ databases">
        <title>Corchorus capsularis genome sequencing.</title>
        <authorList>
            <person name="Alam M."/>
            <person name="Haque M.S."/>
            <person name="Islam M.S."/>
            <person name="Emdad E.M."/>
            <person name="Islam M.M."/>
            <person name="Ahmed B."/>
            <person name="Halim A."/>
            <person name="Hossen Q.M.M."/>
            <person name="Hossain M.Z."/>
            <person name="Ahmed R."/>
            <person name="Khan M.M."/>
            <person name="Islam R."/>
            <person name="Rashid M.M."/>
            <person name="Khan S.A."/>
            <person name="Rahman M.S."/>
            <person name="Alam M."/>
        </authorList>
    </citation>
    <scope>NUCLEOTIDE SEQUENCE [LARGE SCALE GENOMIC DNA]</scope>
    <source>
        <strain evidence="8">cv. CVL-1</strain>
        <tissue evidence="7">Whole seedling</tissue>
    </source>
</reference>
<dbReference type="Proteomes" id="UP000188268">
    <property type="component" value="Unassembled WGS sequence"/>
</dbReference>
<accession>A0A1R3JCU8</accession>
<feature type="domain" description="AAA-type ATPase N-terminal" evidence="6">
    <location>
        <begin position="26"/>
        <end position="114"/>
    </location>
</feature>
<evidence type="ECO:0000259" key="5">
    <source>
        <dbReference type="Pfam" id="PF00004"/>
    </source>
</evidence>
<evidence type="ECO:0000256" key="2">
    <source>
        <dbReference type="ARBA" id="ARBA00022801"/>
    </source>
</evidence>
<evidence type="ECO:0000313" key="7">
    <source>
        <dbReference type="EMBL" id="OMO92665.1"/>
    </source>
</evidence>
<gene>
    <name evidence="7" type="ORF">CCACVL1_06788</name>
</gene>
<keyword evidence="3" id="KW-0067">ATP-binding</keyword>
<name>A0A1R3JCU8_COCAP</name>
<dbReference type="AlphaFoldDB" id="A0A1R3JCU8"/>
<dbReference type="Gramene" id="OMO92665">
    <property type="protein sequence ID" value="OMO92665"/>
    <property type="gene ID" value="CCACVL1_06788"/>
</dbReference>